<sequence>MGNLVLEQIYIFLAATYGGMLIGFIYDLYRIFRGIFKPGKIATIIQDFFFWVIIAGVAMSVLLFSTSGQLRFFSFLGFSLGVILYCWAFSSIVIRTIRKVLRIIYKSIGSMVKIICYPIKMVRTGLRKVLVPVKRKFAWIPKTFQRLRQLPKAALKRVKGNIMAAIKKK</sequence>
<name>A0A1M6FFF5_9FIRM</name>
<dbReference type="EMBL" id="FQZV01000011">
    <property type="protein sequence ID" value="SHI96383.1"/>
    <property type="molecule type" value="Genomic_DNA"/>
</dbReference>
<gene>
    <name evidence="2" type="ORF">SAMN02745975_00986</name>
</gene>
<dbReference type="Proteomes" id="UP000184536">
    <property type="component" value="Unassembled WGS sequence"/>
</dbReference>
<dbReference type="AlphaFoldDB" id="A0A1M6FFF5"/>
<proteinExistence type="predicted"/>
<accession>A0A1M6FFF5</accession>
<dbReference type="OrthoDB" id="1685240at2"/>
<reference evidence="3" key="1">
    <citation type="submission" date="2016-11" db="EMBL/GenBank/DDBJ databases">
        <authorList>
            <person name="Varghese N."/>
            <person name="Submissions S."/>
        </authorList>
    </citation>
    <scope>NUCLEOTIDE SEQUENCE [LARGE SCALE GENOMIC DNA]</scope>
    <source>
        <strain evidence="3">DSM 17957</strain>
    </source>
</reference>
<evidence type="ECO:0000256" key="1">
    <source>
        <dbReference type="SAM" id="Phobius"/>
    </source>
</evidence>
<dbReference type="InterPro" id="IPR019074">
    <property type="entry name" value="YabQ"/>
</dbReference>
<feature type="transmembrane region" description="Helical" evidence="1">
    <location>
        <begin position="48"/>
        <end position="66"/>
    </location>
</feature>
<evidence type="ECO:0000313" key="3">
    <source>
        <dbReference type="Proteomes" id="UP000184536"/>
    </source>
</evidence>
<keyword evidence="1" id="KW-1133">Transmembrane helix</keyword>
<keyword evidence="1" id="KW-0472">Membrane</keyword>
<dbReference type="STRING" id="1121919.SAMN02745975_00986"/>
<keyword evidence="3" id="KW-1185">Reference proteome</keyword>
<dbReference type="NCBIfam" id="TIGR02893">
    <property type="entry name" value="spore_yabQ"/>
    <property type="match status" value="1"/>
</dbReference>
<feature type="transmembrane region" description="Helical" evidence="1">
    <location>
        <begin position="6"/>
        <end position="28"/>
    </location>
</feature>
<keyword evidence="1" id="KW-0812">Transmembrane</keyword>
<protein>
    <submittedName>
        <fullName evidence="2">Spore cortex biosynthesis protein YabQ</fullName>
    </submittedName>
</protein>
<dbReference type="RefSeq" id="WP_110940253.1">
    <property type="nucleotide sequence ID" value="NZ_FQZV01000011.1"/>
</dbReference>
<evidence type="ECO:0000313" key="2">
    <source>
        <dbReference type="EMBL" id="SHI96383.1"/>
    </source>
</evidence>
<dbReference type="Pfam" id="PF09578">
    <property type="entry name" value="Spore_YabQ"/>
    <property type="match status" value="1"/>
</dbReference>
<feature type="transmembrane region" description="Helical" evidence="1">
    <location>
        <begin position="72"/>
        <end position="94"/>
    </location>
</feature>
<organism evidence="2 3">
    <name type="scientific">Geosporobacter subterraneus DSM 17957</name>
    <dbReference type="NCBI Taxonomy" id="1121919"/>
    <lineage>
        <taxon>Bacteria</taxon>
        <taxon>Bacillati</taxon>
        <taxon>Bacillota</taxon>
        <taxon>Clostridia</taxon>
        <taxon>Peptostreptococcales</taxon>
        <taxon>Thermotaleaceae</taxon>
        <taxon>Geosporobacter</taxon>
    </lineage>
</organism>